<dbReference type="GO" id="GO:0005930">
    <property type="term" value="C:axoneme"/>
    <property type="evidence" value="ECO:0007669"/>
    <property type="project" value="TreeGrafter"/>
</dbReference>
<evidence type="ECO:0000256" key="9">
    <source>
        <dbReference type="ARBA" id="ARBA00031593"/>
    </source>
</evidence>
<dbReference type="InterPro" id="IPR038888">
    <property type="entry name" value="CFAP36"/>
</dbReference>
<evidence type="ECO:0000256" key="6">
    <source>
        <dbReference type="ARBA" id="ARBA00023054"/>
    </source>
</evidence>
<dbReference type="Proteomes" id="UP001209878">
    <property type="component" value="Unassembled WGS sequence"/>
</dbReference>
<evidence type="ECO:0000256" key="1">
    <source>
        <dbReference type="ARBA" id="ARBA00004138"/>
    </source>
</evidence>
<reference evidence="12" key="1">
    <citation type="journal article" date="2023" name="Mol. Biol. Evol.">
        <title>Third-Generation Sequencing Reveals the Adaptive Role of the Epigenome in Three Deep-Sea Polychaetes.</title>
        <authorList>
            <person name="Perez M."/>
            <person name="Aroh O."/>
            <person name="Sun Y."/>
            <person name="Lan Y."/>
            <person name="Juniper S.K."/>
            <person name="Young C.R."/>
            <person name="Angers B."/>
            <person name="Qian P.Y."/>
        </authorList>
    </citation>
    <scope>NUCLEOTIDE SEQUENCE</scope>
    <source>
        <strain evidence="12">R07B-5</strain>
    </source>
</reference>
<feature type="compositionally biased region" description="Polar residues" evidence="10">
    <location>
        <begin position="193"/>
        <end position="206"/>
    </location>
</feature>
<keyword evidence="8" id="KW-0966">Cell projection</keyword>
<comment type="subcellular location">
    <subcellularLocation>
        <location evidence="1">Cell projection</location>
        <location evidence="1">Cilium</location>
    </subcellularLocation>
    <subcellularLocation>
        <location evidence="2">Cytoplasm</location>
    </subcellularLocation>
</comment>
<feature type="compositionally biased region" description="Polar residues" evidence="10">
    <location>
        <begin position="284"/>
        <end position="295"/>
    </location>
</feature>
<proteinExistence type="inferred from homology"/>
<sequence length="342" mass="38468">MATPKNERIYDELLCYLGDPVFQIPVRTFMDEHCLIFDPSIEPSEEHHIVHTKYKRLVLFEQVAAANDFNMFLPVMIKRNIMIQEQVLLMIMAATGSIPESMIPSAMSRSQDITPAAEDSTERDMLQQIMKESRNTFEVSKTSEGKTDLRKTIEMSKQEALALREERRQMEENVKRLTLSQSAPKKPDPTPSPAKTSAESQKSDSSAAREVIVPPKAVSSAEAANQWLQSAHAEVSGSQSANTPLAAHFAKMDPDEMKQRQEFLRQQRDKLLEMKKQARAKQLQDVTHAQPQRPQSAKAARSVMVKGTDAAPPADGKTEEDAKKLAMRRAIADKLRREVLNS</sequence>
<feature type="domain" description="BART" evidence="11">
    <location>
        <begin position="6"/>
        <end position="58"/>
    </location>
</feature>
<keyword evidence="7" id="KW-0969">Cilium</keyword>
<keyword evidence="6" id="KW-0175">Coiled coil</keyword>
<comment type="similarity">
    <text evidence="3">Belongs to the CFAP36 family.</text>
</comment>
<dbReference type="InterPro" id="IPR023379">
    <property type="entry name" value="BART_dom"/>
</dbReference>
<keyword evidence="5" id="KW-0963">Cytoplasm</keyword>
<evidence type="ECO:0000259" key="11">
    <source>
        <dbReference type="Pfam" id="PF11527"/>
    </source>
</evidence>
<keyword evidence="13" id="KW-1185">Reference proteome</keyword>
<name>A0AAD9P5S5_RIDPI</name>
<evidence type="ECO:0000256" key="10">
    <source>
        <dbReference type="SAM" id="MobiDB-lite"/>
    </source>
</evidence>
<feature type="region of interest" description="Disordered" evidence="10">
    <location>
        <begin position="173"/>
        <end position="209"/>
    </location>
</feature>
<evidence type="ECO:0000256" key="5">
    <source>
        <dbReference type="ARBA" id="ARBA00022490"/>
    </source>
</evidence>
<dbReference type="GO" id="GO:0097546">
    <property type="term" value="C:ciliary base"/>
    <property type="evidence" value="ECO:0007669"/>
    <property type="project" value="TreeGrafter"/>
</dbReference>
<dbReference type="InterPro" id="IPR042541">
    <property type="entry name" value="BART_sf"/>
</dbReference>
<evidence type="ECO:0000313" key="13">
    <source>
        <dbReference type="Proteomes" id="UP001209878"/>
    </source>
</evidence>
<protein>
    <recommendedName>
        <fullName evidence="4">Cilia- and flagella-associated protein 36</fullName>
    </recommendedName>
    <alternativeName>
        <fullName evidence="9">Coiled-coil domain-containing protein 104</fullName>
    </alternativeName>
</protein>
<dbReference type="EMBL" id="JAODUO010000126">
    <property type="protein sequence ID" value="KAK2188667.1"/>
    <property type="molecule type" value="Genomic_DNA"/>
</dbReference>
<evidence type="ECO:0000256" key="8">
    <source>
        <dbReference type="ARBA" id="ARBA00023273"/>
    </source>
</evidence>
<gene>
    <name evidence="12" type="ORF">NP493_126g08009</name>
</gene>
<dbReference type="Pfam" id="PF11527">
    <property type="entry name" value="ARL2_Bind_BART"/>
    <property type="match status" value="1"/>
</dbReference>
<dbReference type="PANTHER" id="PTHR21532:SF0">
    <property type="entry name" value="CILIA- AND FLAGELLA-ASSOCIATED PROTEIN 36"/>
    <property type="match status" value="1"/>
</dbReference>
<dbReference type="AlphaFoldDB" id="A0AAD9P5S5"/>
<evidence type="ECO:0000256" key="7">
    <source>
        <dbReference type="ARBA" id="ARBA00023069"/>
    </source>
</evidence>
<organism evidence="12 13">
    <name type="scientific">Ridgeia piscesae</name>
    <name type="common">Tubeworm</name>
    <dbReference type="NCBI Taxonomy" id="27915"/>
    <lineage>
        <taxon>Eukaryota</taxon>
        <taxon>Metazoa</taxon>
        <taxon>Spiralia</taxon>
        <taxon>Lophotrochozoa</taxon>
        <taxon>Annelida</taxon>
        <taxon>Polychaeta</taxon>
        <taxon>Sedentaria</taxon>
        <taxon>Canalipalpata</taxon>
        <taxon>Sabellida</taxon>
        <taxon>Siboglinidae</taxon>
        <taxon>Ridgeia</taxon>
    </lineage>
</organism>
<evidence type="ECO:0000256" key="2">
    <source>
        <dbReference type="ARBA" id="ARBA00004496"/>
    </source>
</evidence>
<accession>A0AAD9P5S5</accession>
<feature type="region of interest" description="Disordered" evidence="10">
    <location>
        <begin position="278"/>
        <end position="323"/>
    </location>
</feature>
<evidence type="ECO:0000256" key="4">
    <source>
        <dbReference type="ARBA" id="ARBA00021815"/>
    </source>
</evidence>
<dbReference type="PANTHER" id="PTHR21532">
    <property type="entry name" value="PHOSPHODIESTERASE HL"/>
    <property type="match status" value="1"/>
</dbReference>
<evidence type="ECO:0000256" key="3">
    <source>
        <dbReference type="ARBA" id="ARBA00007460"/>
    </source>
</evidence>
<evidence type="ECO:0000313" key="12">
    <source>
        <dbReference type="EMBL" id="KAK2188667.1"/>
    </source>
</evidence>
<comment type="caution">
    <text evidence="12">The sequence shown here is derived from an EMBL/GenBank/DDBJ whole genome shotgun (WGS) entry which is preliminary data.</text>
</comment>
<dbReference type="Gene3D" id="1.20.1520.10">
    <property type="entry name" value="ADP-ribosylation factor-like 2-binding protein, domain"/>
    <property type="match status" value="2"/>
</dbReference>